<dbReference type="PROSITE" id="PS00108">
    <property type="entry name" value="PROTEIN_KINASE_ST"/>
    <property type="match status" value="1"/>
</dbReference>
<evidence type="ECO:0000256" key="7">
    <source>
        <dbReference type="ARBA" id="ARBA00048679"/>
    </source>
</evidence>
<keyword evidence="5 8" id="KW-0067">ATP-binding</keyword>
<comment type="catalytic activity">
    <reaction evidence="7">
        <text>L-seryl-[protein] + ATP = O-phospho-L-seryl-[protein] + ADP + H(+)</text>
        <dbReference type="Rhea" id="RHEA:17989"/>
        <dbReference type="Rhea" id="RHEA-COMP:9863"/>
        <dbReference type="Rhea" id="RHEA-COMP:11604"/>
        <dbReference type="ChEBI" id="CHEBI:15378"/>
        <dbReference type="ChEBI" id="CHEBI:29999"/>
        <dbReference type="ChEBI" id="CHEBI:30616"/>
        <dbReference type="ChEBI" id="CHEBI:83421"/>
        <dbReference type="ChEBI" id="CHEBI:456216"/>
        <dbReference type="EC" id="2.7.11.1"/>
    </reaction>
</comment>
<dbReference type="SUPFAM" id="SSF56112">
    <property type="entry name" value="Protein kinase-like (PK-like)"/>
    <property type="match status" value="1"/>
</dbReference>
<dbReference type="InterPro" id="IPR017441">
    <property type="entry name" value="Protein_kinase_ATP_BS"/>
</dbReference>
<dbReference type="InterPro" id="IPR008271">
    <property type="entry name" value="Ser/Thr_kinase_AS"/>
</dbReference>
<evidence type="ECO:0000256" key="2">
    <source>
        <dbReference type="ARBA" id="ARBA00022527"/>
    </source>
</evidence>
<dbReference type="GO" id="GO:0005524">
    <property type="term" value="F:ATP binding"/>
    <property type="evidence" value="ECO:0007669"/>
    <property type="project" value="UniProtKB-UniRule"/>
</dbReference>
<dbReference type="AlphaFoldDB" id="A0A2P6MZM5"/>
<feature type="region of interest" description="Disordered" evidence="10">
    <location>
        <begin position="60"/>
        <end position="80"/>
    </location>
</feature>
<evidence type="ECO:0000313" key="12">
    <source>
        <dbReference type="EMBL" id="PRP77161.1"/>
    </source>
</evidence>
<evidence type="ECO:0000313" key="13">
    <source>
        <dbReference type="Proteomes" id="UP000241769"/>
    </source>
</evidence>
<evidence type="ECO:0000256" key="9">
    <source>
        <dbReference type="RuleBase" id="RU000304"/>
    </source>
</evidence>
<sequence>MYQRRLLAKRLGSDPYIGDYKIMEEEIGEGSNAVVRMAEHATTGNRVVCKVLIKKISTPGSSPYGSPAGSPMSPMYTPSGSPTSCSPMGISPALMASYQTLAQKVKDETYREINIMNKLNHENIMKTLQVSEENNYIFIFMDHMDEGDLYSYIQKHGSFEESRARMLFSQMASALAFCHEAKVCHHDIKLENFVIDSHSGVKLIDFGYAIDYTTKPDTESFHVFNGSPAYSAPEILDRKAHDETVDVFSLGICLYYMMSAEFPFCDETRTTYDQLVRNVRQGKFCWPDHFSPSLRDLLSHMIAKRNLRYSWKQILSHPWLNEDTMSLC</sequence>
<dbReference type="GO" id="GO:0035556">
    <property type="term" value="P:intracellular signal transduction"/>
    <property type="evidence" value="ECO:0007669"/>
    <property type="project" value="TreeGrafter"/>
</dbReference>
<evidence type="ECO:0000256" key="5">
    <source>
        <dbReference type="ARBA" id="ARBA00022840"/>
    </source>
</evidence>
<keyword evidence="3 8" id="KW-0547">Nucleotide-binding</keyword>
<comment type="catalytic activity">
    <reaction evidence="6">
        <text>L-threonyl-[protein] + ATP = O-phospho-L-threonyl-[protein] + ADP + H(+)</text>
        <dbReference type="Rhea" id="RHEA:46608"/>
        <dbReference type="Rhea" id="RHEA-COMP:11060"/>
        <dbReference type="Rhea" id="RHEA-COMP:11605"/>
        <dbReference type="ChEBI" id="CHEBI:15378"/>
        <dbReference type="ChEBI" id="CHEBI:30013"/>
        <dbReference type="ChEBI" id="CHEBI:30616"/>
        <dbReference type="ChEBI" id="CHEBI:61977"/>
        <dbReference type="ChEBI" id="CHEBI:456216"/>
        <dbReference type="EC" id="2.7.11.1"/>
    </reaction>
</comment>
<dbReference type="Gene3D" id="3.30.200.20">
    <property type="entry name" value="Phosphorylase Kinase, domain 1"/>
    <property type="match status" value="1"/>
</dbReference>
<dbReference type="InterPro" id="IPR011009">
    <property type="entry name" value="Kinase-like_dom_sf"/>
</dbReference>
<dbReference type="InterPro" id="IPR000719">
    <property type="entry name" value="Prot_kinase_dom"/>
</dbReference>
<keyword evidence="4 12" id="KW-0418">Kinase</keyword>
<dbReference type="OrthoDB" id="68483at2759"/>
<dbReference type="Pfam" id="PF00069">
    <property type="entry name" value="Pkinase"/>
    <property type="match status" value="1"/>
</dbReference>
<evidence type="ECO:0000256" key="4">
    <source>
        <dbReference type="ARBA" id="ARBA00022777"/>
    </source>
</evidence>
<evidence type="ECO:0000256" key="3">
    <source>
        <dbReference type="ARBA" id="ARBA00022741"/>
    </source>
</evidence>
<dbReference type="STRING" id="1890364.A0A2P6MZM5"/>
<feature type="binding site" evidence="8">
    <location>
        <position position="55"/>
    </location>
    <ligand>
        <name>ATP</name>
        <dbReference type="ChEBI" id="CHEBI:30616"/>
    </ligand>
</feature>
<gene>
    <name evidence="12" type="ORF">PROFUN_15042</name>
</gene>
<dbReference type="GO" id="GO:0005737">
    <property type="term" value="C:cytoplasm"/>
    <property type="evidence" value="ECO:0007669"/>
    <property type="project" value="TreeGrafter"/>
</dbReference>
<name>A0A2P6MZM5_9EUKA</name>
<proteinExistence type="inferred from homology"/>
<protein>
    <recommendedName>
        <fullName evidence="1">non-specific serine/threonine protein kinase</fullName>
        <ecNumber evidence="1">2.7.11.1</ecNumber>
    </recommendedName>
</protein>
<dbReference type="SMART" id="SM00220">
    <property type="entry name" value="S_TKc"/>
    <property type="match status" value="1"/>
</dbReference>
<evidence type="ECO:0000256" key="1">
    <source>
        <dbReference type="ARBA" id="ARBA00012513"/>
    </source>
</evidence>
<evidence type="ECO:0000256" key="8">
    <source>
        <dbReference type="PROSITE-ProRule" id="PRU10141"/>
    </source>
</evidence>
<dbReference type="PANTHER" id="PTHR24346">
    <property type="entry name" value="MAP/MICROTUBULE AFFINITY-REGULATING KINASE"/>
    <property type="match status" value="1"/>
</dbReference>
<dbReference type="GO" id="GO:0004674">
    <property type="term" value="F:protein serine/threonine kinase activity"/>
    <property type="evidence" value="ECO:0007669"/>
    <property type="project" value="UniProtKB-KW"/>
</dbReference>
<keyword evidence="4 12" id="KW-0808">Transferase</keyword>
<dbReference type="PROSITE" id="PS00107">
    <property type="entry name" value="PROTEIN_KINASE_ATP"/>
    <property type="match status" value="1"/>
</dbReference>
<dbReference type="Gene3D" id="1.10.510.10">
    <property type="entry name" value="Transferase(Phosphotransferase) domain 1"/>
    <property type="match status" value="1"/>
</dbReference>
<feature type="compositionally biased region" description="Low complexity" evidence="10">
    <location>
        <begin position="60"/>
        <end position="76"/>
    </location>
</feature>
<evidence type="ECO:0000256" key="6">
    <source>
        <dbReference type="ARBA" id="ARBA00047899"/>
    </source>
</evidence>
<dbReference type="FunFam" id="1.10.510.10:FF:000571">
    <property type="entry name" value="Maternal embryonic leucine zipper kinase"/>
    <property type="match status" value="1"/>
</dbReference>
<accession>A0A2P6MZM5</accession>
<feature type="domain" description="Protein kinase" evidence="11">
    <location>
        <begin position="21"/>
        <end position="320"/>
    </location>
</feature>
<organism evidence="12 13">
    <name type="scientific">Planoprotostelium fungivorum</name>
    <dbReference type="NCBI Taxonomy" id="1890364"/>
    <lineage>
        <taxon>Eukaryota</taxon>
        <taxon>Amoebozoa</taxon>
        <taxon>Evosea</taxon>
        <taxon>Variosea</taxon>
        <taxon>Cavosteliida</taxon>
        <taxon>Cavosteliaceae</taxon>
        <taxon>Planoprotostelium</taxon>
    </lineage>
</organism>
<keyword evidence="2 9" id="KW-0723">Serine/threonine-protein kinase</keyword>
<dbReference type="EC" id="2.7.11.1" evidence="1"/>
<keyword evidence="13" id="KW-1185">Reference proteome</keyword>
<evidence type="ECO:0000259" key="11">
    <source>
        <dbReference type="PROSITE" id="PS50011"/>
    </source>
</evidence>
<comment type="similarity">
    <text evidence="9">Belongs to the protein kinase superfamily.</text>
</comment>
<comment type="caution">
    <text evidence="12">The sequence shown here is derived from an EMBL/GenBank/DDBJ whole genome shotgun (WGS) entry which is preliminary data.</text>
</comment>
<dbReference type="Proteomes" id="UP000241769">
    <property type="component" value="Unassembled WGS sequence"/>
</dbReference>
<dbReference type="EMBL" id="MDYQ01000277">
    <property type="protein sequence ID" value="PRP77161.1"/>
    <property type="molecule type" value="Genomic_DNA"/>
</dbReference>
<dbReference type="PROSITE" id="PS50011">
    <property type="entry name" value="PROTEIN_KINASE_DOM"/>
    <property type="match status" value="1"/>
</dbReference>
<dbReference type="InParanoid" id="A0A2P6MZM5"/>
<evidence type="ECO:0000256" key="10">
    <source>
        <dbReference type="SAM" id="MobiDB-lite"/>
    </source>
</evidence>
<reference evidence="12 13" key="1">
    <citation type="journal article" date="2018" name="Genome Biol. Evol.">
        <title>Multiple Roots of Fruiting Body Formation in Amoebozoa.</title>
        <authorList>
            <person name="Hillmann F."/>
            <person name="Forbes G."/>
            <person name="Novohradska S."/>
            <person name="Ferling I."/>
            <person name="Riege K."/>
            <person name="Groth M."/>
            <person name="Westermann M."/>
            <person name="Marz M."/>
            <person name="Spaller T."/>
            <person name="Winckler T."/>
            <person name="Schaap P."/>
            <person name="Glockner G."/>
        </authorList>
    </citation>
    <scope>NUCLEOTIDE SEQUENCE [LARGE SCALE GENOMIC DNA]</scope>
    <source>
        <strain evidence="12 13">Jena</strain>
    </source>
</reference>
<dbReference type="PANTHER" id="PTHR24346:SF30">
    <property type="entry name" value="MATERNAL EMBRYONIC LEUCINE ZIPPER KINASE"/>
    <property type="match status" value="1"/>
</dbReference>